<dbReference type="InterPro" id="IPR000160">
    <property type="entry name" value="GGDEF_dom"/>
</dbReference>
<dbReference type="Proteomes" id="UP000018890">
    <property type="component" value="Unassembled WGS sequence"/>
</dbReference>
<keyword evidence="5" id="KW-1185">Reference proteome</keyword>
<dbReference type="PANTHER" id="PTHR46663:SF3">
    <property type="entry name" value="SLL0267 PROTEIN"/>
    <property type="match status" value="1"/>
</dbReference>
<evidence type="ECO:0000313" key="5">
    <source>
        <dbReference type="Proteomes" id="UP000018890"/>
    </source>
</evidence>
<comment type="caution">
    <text evidence="4">The sequence shown here is derived from an EMBL/GenBank/DDBJ whole genome shotgun (WGS) entry which is preliminary data.</text>
</comment>
<reference evidence="4" key="1">
    <citation type="journal article" date="2014" name="Genome Announc.">
        <title>Draft Genome Sequences of Three Alkaliphilic Bacillus Strains, Bacillus wakoensis JCM 9140T, Bacillus akibai JCM 9157T, and Bacillus hemicellulosilyticus JCM 9152T.</title>
        <authorList>
            <person name="Yuki M."/>
            <person name="Oshima K."/>
            <person name="Suda W."/>
            <person name="Oshida Y."/>
            <person name="Kitamura K."/>
            <person name="Iida T."/>
            <person name="Hattori M."/>
            <person name="Ohkuma M."/>
        </authorList>
    </citation>
    <scope>NUCLEOTIDE SEQUENCE [LARGE SCALE GENOMIC DNA]</scope>
    <source>
        <strain evidence="4">JCM 9140</strain>
    </source>
</reference>
<dbReference type="InterPro" id="IPR052163">
    <property type="entry name" value="DGC-Regulatory_Protein"/>
</dbReference>
<accession>W4Q1M9</accession>
<dbReference type="PROSITE" id="PS50112">
    <property type="entry name" value="PAS"/>
    <property type="match status" value="1"/>
</dbReference>
<dbReference type="STRING" id="1236970.JCM9140_1981"/>
<evidence type="ECO:0000313" key="4">
    <source>
        <dbReference type="EMBL" id="GAE25956.1"/>
    </source>
</evidence>
<proteinExistence type="predicted"/>
<evidence type="ECO:0000259" key="1">
    <source>
        <dbReference type="PROSITE" id="PS50112"/>
    </source>
</evidence>
<feature type="domain" description="GGDEF" evidence="3">
    <location>
        <begin position="189"/>
        <end position="279"/>
    </location>
</feature>
<feature type="domain" description="PAS" evidence="1">
    <location>
        <begin position="37"/>
        <end position="86"/>
    </location>
</feature>
<feature type="domain" description="PAC" evidence="2">
    <location>
        <begin position="111"/>
        <end position="165"/>
    </location>
</feature>
<dbReference type="NCBIfam" id="TIGR00229">
    <property type="entry name" value="sensory_box"/>
    <property type="match status" value="1"/>
</dbReference>
<dbReference type="Gene3D" id="3.30.450.20">
    <property type="entry name" value="PAS domain"/>
    <property type="match status" value="1"/>
</dbReference>
<dbReference type="PANTHER" id="PTHR46663">
    <property type="entry name" value="DIGUANYLATE CYCLASE DGCT-RELATED"/>
    <property type="match status" value="1"/>
</dbReference>
<dbReference type="SMART" id="SM00267">
    <property type="entry name" value="GGDEF"/>
    <property type="match status" value="1"/>
</dbReference>
<sequence>MRVCSKGEESPLIISQEDTKSISTRDFYYYIEKLCKEYDKLNYIIKQFDEGMIIVDPHQKSYPITFCNPGFTRLTQYTEEEVLGQNCRILQGNKTDRDTVAEIRMAIKEKRPITKEILNYRKDGTIFWNELKIRPIFDHLGKLLYFIGIQTDVTIRRNAQEMAYYDSLTSSPNRRFFEETLREKLEQDERVTLLLFDIDRFKQINDTYGHIEGDKLLIEISKRLKNLFHEYFFARLGGDEFIILLPEAKDEAELMDWIQWAFSVFSKHLSLMIQKKWLN</sequence>
<name>W4Q1M9_9BACI</name>
<organism evidence="4 5">
    <name type="scientific">Halalkalibacter wakoensis JCM 9140</name>
    <dbReference type="NCBI Taxonomy" id="1236970"/>
    <lineage>
        <taxon>Bacteria</taxon>
        <taxon>Bacillati</taxon>
        <taxon>Bacillota</taxon>
        <taxon>Bacilli</taxon>
        <taxon>Bacillales</taxon>
        <taxon>Bacillaceae</taxon>
        <taxon>Halalkalibacter</taxon>
    </lineage>
</organism>
<evidence type="ECO:0000259" key="3">
    <source>
        <dbReference type="PROSITE" id="PS50887"/>
    </source>
</evidence>
<dbReference type="Pfam" id="PF00990">
    <property type="entry name" value="GGDEF"/>
    <property type="match status" value="1"/>
</dbReference>
<dbReference type="OrthoDB" id="9812260at2"/>
<dbReference type="AlphaFoldDB" id="W4Q1M9"/>
<keyword evidence="4" id="KW-0418">Kinase</keyword>
<keyword evidence="4" id="KW-0808">Transferase</keyword>
<dbReference type="CDD" id="cd01949">
    <property type="entry name" value="GGDEF"/>
    <property type="match status" value="1"/>
</dbReference>
<evidence type="ECO:0000259" key="2">
    <source>
        <dbReference type="PROSITE" id="PS50113"/>
    </source>
</evidence>
<dbReference type="InterPro" id="IPR000014">
    <property type="entry name" value="PAS"/>
</dbReference>
<dbReference type="CDD" id="cd00130">
    <property type="entry name" value="PAS"/>
    <property type="match status" value="1"/>
</dbReference>
<dbReference type="RefSeq" id="WP_052002151.1">
    <property type="nucleotide sequence ID" value="NZ_BAUT01000016.1"/>
</dbReference>
<dbReference type="SUPFAM" id="SSF55785">
    <property type="entry name" value="PYP-like sensor domain (PAS domain)"/>
    <property type="match status" value="1"/>
</dbReference>
<gene>
    <name evidence="4" type="ORF">JCM9140_1981</name>
</gene>
<dbReference type="InterPro" id="IPR029787">
    <property type="entry name" value="Nucleotide_cyclase"/>
</dbReference>
<dbReference type="InterPro" id="IPR043128">
    <property type="entry name" value="Rev_trsase/Diguanyl_cyclase"/>
</dbReference>
<dbReference type="PROSITE" id="PS50113">
    <property type="entry name" value="PAC"/>
    <property type="match status" value="1"/>
</dbReference>
<dbReference type="NCBIfam" id="TIGR00254">
    <property type="entry name" value="GGDEF"/>
    <property type="match status" value="1"/>
</dbReference>
<dbReference type="SUPFAM" id="SSF55073">
    <property type="entry name" value="Nucleotide cyclase"/>
    <property type="match status" value="1"/>
</dbReference>
<dbReference type="EMBL" id="BAUT01000016">
    <property type="protein sequence ID" value="GAE25956.1"/>
    <property type="molecule type" value="Genomic_DNA"/>
</dbReference>
<dbReference type="Pfam" id="PF13426">
    <property type="entry name" value="PAS_9"/>
    <property type="match status" value="1"/>
</dbReference>
<dbReference type="PROSITE" id="PS50887">
    <property type="entry name" value="GGDEF"/>
    <property type="match status" value="1"/>
</dbReference>
<dbReference type="SMART" id="SM00086">
    <property type="entry name" value="PAC"/>
    <property type="match status" value="1"/>
</dbReference>
<protein>
    <submittedName>
        <fullName evidence="4">Sensor histidine kinase</fullName>
    </submittedName>
</protein>
<dbReference type="InterPro" id="IPR000700">
    <property type="entry name" value="PAS-assoc_C"/>
</dbReference>
<dbReference type="GO" id="GO:0016301">
    <property type="term" value="F:kinase activity"/>
    <property type="evidence" value="ECO:0007669"/>
    <property type="project" value="UniProtKB-KW"/>
</dbReference>
<dbReference type="InterPro" id="IPR001610">
    <property type="entry name" value="PAC"/>
</dbReference>
<dbReference type="InterPro" id="IPR035965">
    <property type="entry name" value="PAS-like_dom_sf"/>
</dbReference>
<dbReference type="Gene3D" id="3.30.70.270">
    <property type="match status" value="1"/>
</dbReference>